<sequence length="273" mass="30691">MRMSLPELKNDAWNESITERIRDTDVLIIDEISMVETHHLDRMNEAIKNVRCWSHELHGTRPDAPAFGGVQIIANYLPSNPSAIIWTFDSMRGASMGTICLVERGGVMLQFNLNISSGLVNGSQGIVVGWEPFDAEKLPRAKKNKSGDYDSDTLAGDHAKVRETEIRDFAINQRIREWPIVRFQNGTERTIYPTCVVNSLGAKEPYSLLMRTKVPLALVWAVSVHKSQGMTLNRVRTQHGRAWEQAQKYVALSRVTTMEGLQIDGGTVWTELA</sequence>
<keyword evidence="1" id="KW-0547">Nucleotide-binding</keyword>
<dbReference type="PANTHER" id="PTHR47642">
    <property type="entry name" value="ATP-DEPENDENT DNA HELICASE"/>
    <property type="match status" value="1"/>
</dbReference>
<dbReference type="InterPro" id="IPR027417">
    <property type="entry name" value="P-loop_NTPase"/>
</dbReference>
<dbReference type="PANTHER" id="PTHR47642:SF5">
    <property type="entry name" value="ATP-DEPENDENT DNA HELICASE"/>
    <property type="match status" value="1"/>
</dbReference>
<dbReference type="Proteomes" id="UP000730481">
    <property type="component" value="Unassembled WGS sequence"/>
</dbReference>
<proteinExistence type="predicted"/>
<dbReference type="OrthoDB" id="432234at2759"/>
<evidence type="ECO:0000313" key="1">
    <source>
        <dbReference type="EMBL" id="KAF4333504.1"/>
    </source>
</evidence>
<dbReference type="EMBL" id="PVQB02000828">
    <property type="protein sequence ID" value="KAF4333504.1"/>
    <property type="molecule type" value="Genomic_DNA"/>
</dbReference>
<protein>
    <submittedName>
        <fullName evidence="1">ATP-dependent DNA helicase PIF1</fullName>
    </submittedName>
</protein>
<dbReference type="AlphaFoldDB" id="A0A9P5A776"/>
<dbReference type="InterPro" id="IPR051055">
    <property type="entry name" value="PIF1_helicase"/>
</dbReference>
<keyword evidence="2" id="KW-1185">Reference proteome</keyword>
<reference evidence="1" key="1">
    <citation type="journal article" date="2017" name="Mycologia">
        <title>Fusarium algeriense, sp. nov., a novel toxigenic crown rot pathogen of durum wheat from Algeria is nested in the Fusarium burgessii species complex.</title>
        <authorList>
            <person name="Laraba I."/>
            <person name="Keddad A."/>
            <person name="Boureghda H."/>
            <person name="Abdallah N."/>
            <person name="Vaughan M.M."/>
            <person name="Proctor R.H."/>
            <person name="Busman M."/>
            <person name="O'Donnell K."/>
        </authorList>
    </citation>
    <scope>NUCLEOTIDE SEQUENCE</scope>
    <source>
        <strain evidence="1">NRRL 25174</strain>
    </source>
</reference>
<dbReference type="SUPFAM" id="SSF52540">
    <property type="entry name" value="P-loop containing nucleoside triphosphate hydrolases"/>
    <property type="match status" value="1"/>
</dbReference>
<accession>A0A9P5A776</accession>
<dbReference type="GO" id="GO:0004386">
    <property type="term" value="F:helicase activity"/>
    <property type="evidence" value="ECO:0007669"/>
    <property type="project" value="UniProtKB-KW"/>
</dbReference>
<keyword evidence="1" id="KW-0067">ATP-binding</keyword>
<name>A0A9P5A776_9HYPO</name>
<keyword evidence="1" id="KW-0378">Hydrolase</keyword>
<reference evidence="1" key="2">
    <citation type="submission" date="2020-02" db="EMBL/GenBank/DDBJ databases">
        <title>Identification and distribution of gene clusters putatively required for synthesis of sphingolipid metabolism inhibitors in phylogenetically diverse species of the filamentous fungus Fusarium.</title>
        <authorList>
            <person name="Kim H.-S."/>
            <person name="Busman M."/>
            <person name="Brown D.W."/>
            <person name="Divon H."/>
            <person name="Uhlig S."/>
            <person name="Proctor R.H."/>
        </authorList>
    </citation>
    <scope>NUCLEOTIDE SEQUENCE</scope>
    <source>
        <strain evidence="1">NRRL 25174</strain>
    </source>
</reference>
<keyword evidence="1" id="KW-0347">Helicase</keyword>
<comment type="caution">
    <text evidence="1">The sequence shown here is derived from an EMBL/GenBank/DDBJ whole genome shotgun (WGS) entry which is preliminary data.</text>
</comment>
<gene>
    <name evidence="1" type="ORF">FBEOM_12686</name>
</gene>
<dbReference type="CDD" id="cd18809">
    <property type="entry name" value="SF1_C_RecD"/>
    <property type="match status" value="1"/>
</dbReference>
<evidence type="ECO:0000313" key="2">
    <source>
        <dbReference type="Proteomes" id="UP000730481"/>
    </source>
</evidence>
<organism evidence="1 2">
    <name type="scientific">Fusarium beomiforme</name>
    <dbReference type="NCBI Taxonomy" id="44412"/>
    <lineage>
        <taxon>Eukaryota</taxon>
        <taxon>Fungi</taxon>
        <taxon>Dikarya</taxon>
        <taxon>Ascomycota</taxon>
        <taxon>Pezizomycotina</taxon>
        <taxon>Sordariomycetes</taxon>
        <taxon>Hypocreomycetidae</taxon>
        <taxon>Hypocreales</taxon>
        <taxon>Nectriaceae</taxon>
        <taxon>Fusarium</taxon>
        <taxon>Fusarium burgessii species complex</taxon>
    </lineage>
</organism>